<name>A0A132PGH1_9MYCO</name>
<evidence type="ECO:0000256" key="1">
    <source>
        <dbReference type="ARBA" id="ARBA00008903"/>
    </source>
</evidence>
<protein>
    <submittedName>
        <fullName evidence="2">Ornithine cyclodeaminase</fullName>
    </submittedName>
</protein>
<accession>A0A132PGH1</accession>
<organism evidence="2 3">
    <name type="scientific">Mycolicibacterium wolinskyi</name>
    <dbReference type="NCBI Taxonomy" id="59750"/>
    <lineage>
        <taxon>Bacteria</taxon>
        <taxon>Bacillati</taxon>
        <taxon>Actinomycetota</taxon>
        <taxon>Actinomycetes</taxon>
        <taxon>Mycobacteriales</taxon>
        <taxon>Mycobacteriaceae</taxon>
        <taxon>Mycolicibacterium</taxon>
    </lineage>
</organism>
<dbReference type="PATRIC" id="fig|59750.3.peg.2331"/>
<dbReference type="STRING" id="59750.AWC31_27105"/>
<dbReference type="InterPro" id="IPR036291">
    <property type="entry name" value="NAD(P)-bd_dom_sf"/>
</dbReference>
<dbReference type="PIRSF" id="PIRSF001439">
    <property type="entry name" value="CryM"/>
    <property type="match status" value="1"/>
</dbReference>
<dbReference type="GO" id="GO:0005737">
    <property type="term" value="C:cytoplasm"/>
    <property type="evidence" value="ECO:0007669"/>
    <property type="project" value="TreeGrafter"/>
</dbReference>
<dbReference type="Proteomes" id="UP000070612">
    <property type="component" value="Unassembled WGS sequence"/>
</dbReference>
<dbReference type="PANTHER" id="PTHR13812:SF19">
    <property type="entry name" value="KETIMINE REDUCTASE MU-CRYSTALLIN"/>
    <property type="match status" value="1"/>
</dbReference>
<dbReference type="Pfam" id="PF02423">
    <property type="entry name" value="OCD_Mu_crystall"/>
    <property type="match status" value="1"/>
</dbReference>
<dbReference type="EMBL" id="LGTW01000019">
    <property type="protein sequence ID" value="KWX21449.1"/>
    <property type="molecule type" value="Genomic_DNA"/>
</dbReference>
<dbReference type="InterPro" id="IPR023401">
    <property type="entry name" value="ODC_N"/>
</dbReference>
<dbReference type="Gene3D" id="3.30.1780.10">
    <property type="entry name" value="ornithine cyclodeaminase, domain 1"/>
    <property type="match status" value="1"/>
</dbReference>
<keyword evidence="3" id="KW-1185">Reference proteome</keyword>
<dbReference type="PANTHER" id="PTHR13812">
    <property type="entry name" value="KETIMINE REDUCTASE MU-CRYSTALLIN"/>
    <property type="match status" value="1"/>
</dbReference>
<reference evidence="2 3" key="1">
    <citation type="submission" date="2015-07" db="EMBL/GenBank/DDBJ databases">
        <title>A draft genome sequence of Mycobacterium wolinskyi.</title>
        <authorList>
            <person name="de Man T.J."/>
            <person name="Perry K.A."/>
            <person name="Coulliette A.D."/>
            <person name="Jensen B."/>
            <person name="Toney N.C."/>
            <person name="Limbago B.M."/>
            <person name="Noble-Wang J."/>
        </authorList>
    </citation>
    <scope>NUCLEOTIDE SEQUENCE [LARGE SCALE GENOMIC DNA]</scope>
    <source>
        <strain evidence="2 3">CDC_01</strain>
    </source>
</reference>
<sequence>MTIVLTHSDVAALIDRSVVYDVVEQAHADLSTGTATNPAPPVLPVGYGAAVLPMVAAATRQQASAVKMLSDMPSNRAAGLPTQRSTILLMSASTGECEAVLDGRLVTAIRTAAASAVATAHLARTSSTSLGLVGAGTLAVEHARAIARIRPIEKVFVWSRSRVTVDEFCHRIADLDLVVEPAETVSHVVSAADIVCTLTPSRDPIVKGGWFRPGLHVNAVGAPPRADHREIDGPGMAAARLIVDSRPTALAKSGDVLLAIGEGHLTEADVATELGDVIVDPALGRAGDDDITLFNSVGIGLQDLVTARSLVDTAVERGVGIRVDMSA</sequence>
<dbReference type="GO" id="GO:0019752">
    <property type="term" value="P:carboxylic acid metabolic process"/>
    <property type="evidence" value="ECO:0007669"/>
    <property type="project" value="UniProtKB-ARBA"/>
</dbReference>
<dbReference type="RefSeq" id="WP_067854038.1">
    <property type="nucleotide sequence ID" value="NZ_LGTW01000019.1"/>
</dbReference>
<evidence type="ECO:0000313" key="2">
    <source>
        <dbReference type="EMBL" id="KWX21449.1"/>
    </source>
</evidence>
<proteinExistence type="inferred from homology"/>
<dbReference type="GO" id="GO:0016491">
    <property type="term" value="F:oxidoreductase activity"/>
    <property type="evidence" value="ECO:0007669"/>
    <property type="project" value="UniProtKB-ARBA"/>
</dbReference>
<gene>
    <name evidence="2" type="ORF">AFM11_24850</name>
</gene>
<dbReference type="SUPFAM" id="SSF51735">
    <property type="entry name" value="NAD(P)-binding Rossmann-fold domains"/>
    <property type="match status" value="1"/>
</dbReference>
<evidence type="ECO:0000313" key="3">
    <source>
        <dbReference type="Proteomes" id="UP000070612"/>
    </source>
</evidence>
<comment type="caution">
    <text evidence="2">The sequence shown here is derived from an EMBL/GenBank/DDBJ whole genome shotgun (WGS) entry which is preliminary data.</text>
</comment>
<dbReference type="FunFam" id="3.40.50.720:FF:000311">
    <property type="entry name" value="Ornithine cyclodeaminase"/>
    <property type="match status" value="1"/>
</dbReference>
<dbReference type="InterPro" id="IPR003462">
    <property type="entry name" value="ODC_Mu_crystall"/>
</dbReference>
<dbReference type="Gene3D" id="3.40.50.720">
    <property type="entry name" value="NAD(P)-binding Rossmann-like Domain"/>
    <property type="match status" value="1"/>
</dbReference>
<dbReference type="AlphaFoldDB" id="A0A132PGH1"/>
<comment type="similarity">
    <text evidence="1">Belongs to the ornithine cyclodeaminase/mu-crystallin family.</text>
</comment>